<dbReference type="AlphaFoldDB" id="A0A1I4YX19"/>
<evidence type="ECO:0008006" key="3">
    <source>
        <dbReference type="Google" id="ProtNLM"/>
    </source>
</evidence>
<organism evidence="1 2">
    <name type="scientific">Marinobacter pelagius</name>
    <dbReference type="NCBI Taxonomy" id="379482"/>
    <lineage>
        <taxon>Bacteria</taxon>
        <taxon>Pseudomonadati</taxon>
        <taxon>Pseudomonadota</taxon>
        <taxon>Gammaproteobacteria</taxon>
        <taxon>Pseudomonadales</taxon>
        <taxon>Marinobacteraceae</taxon>
        <taxon>Marinobacter</taxon>
    </lineage>
</organism>
<dbReference type="RefSeq" id="WP_092005563.1">
    <property type="nucleotide sequence ID" value="NZ_FOUR01000008.1"/>
</dbReference>
<dbReference type="Proteomes" id="UP000199339">
    <property type="component" value="Unassembled WGS sequence"/>
</dbReference>
<evidence type="ECO:0000313" key="1">
    <source>
        <dbReference type="EMBL" id="SFN42575.1"/>
    </source>
</evidence>
<dbReference type="OrthoDB" id="6350315at2"/>
<reference evidence="2" key="1">
    <citation type="submission" date="2016-10" db="EMBL/GenBank/DDBJ databases">
        <authorList>
            <person name="Varghese N."/>
            <person name="Submissions S."/>
        </authorList>
    </citation>
    <scope>NUCLEOTIDE SEQUENCE [LARGE SCALE GENOMIC DNA]</scope>
    <source>
        <strain evidence="2">CGMCC 1.6775</strain>
    </source>
</reference>
<keyword evidence="2" id="KW-1185">Reference proteome</keyword>
<dbReference type="EMBL" id="FOUR01000008">
    <property type="protein sequence ID" value="SFN42575.1"/>
    <property type="molecule type" value="Genomic_DNA"/>
</dbReference>
<sequence>MNLNVFVASTPLQLISCAEARARYECEASSCLLIIARPDNKVTENQMAFLLERLRLNDIQTIYLKKSTFYLRLRSAFRKLSGHRIDRLFIGNKSSWIHEAFYLGLAWKQLIFVDDGLATVRYYHAIHSEGLASRITEGKRRLLARLGVDLQGIVPDRVSFFTCFPLESSGKVDVETHDFPVFRQIFPPRTEGKEGIPLVGFIGQPFGGGDRLKQMRSQLAHVVERHPDARIVYFMHRKERRRELEQTLAEFPVELRSSPRWPIEVEVSLSREPYIAFYSFTSTALFTLKKIFPELSVYQIDDAVLAAKLPFYSEIQSMFQGIGVETTRL</sequence>
<accession>A0A1I4YX19</accession>
<name>A0A1I4YX19_9GAMM</name>
<evidence type="ECO:0000313" key="2">
    <source>
        <dbReference type="Proteomes" id="UP000199339"/>
    </source>
</evidence>
<protein>
    <recommendedName>
        <fullName evidence="3">Glycosyltransferase 52 family protein</fullName>
    </recommendedName>
</protein>
<gene>
    <name evidence="1" type="ORF">SAMN04487961_3060</name>
</gene>
<proteinExistence type="predicted"/>